<name>A0A2N9F5V1_FAGSY</name>
<dbReference type="EMBL" id="OIVN01000585">
    <property type="protein sequence ID" value="SPC82533.1"/>
    <property type="molecule type" value="Genomic_DNA"/>
</dbReference>
<organism evidence="1">
    <name type="scientific">Fagus sylvatica</name>
    <name type="common">Beechnut</name>
    <dbReference type="NCBI Taxonomy" id="28930"/>
    <lineage>
        <taxon>Eukaryota</taxon>
        <taxon>Viridiplantae</taxon>
        <taxon>Streptophyta</taxon>
        <taxon>Embryophyta</taxon>
        <taxon>Tracheophyta</taxon>
        <taxon>Spermatophyta</taxon>
        <taxon>Magnoliopsida</taxon>
        <taxon>eudicotyledons</taxon>
        <taxon>Gunneridae</taxon>
        <taxon>Pentapetalae</taxon>
        <taxon>rosids</taxon>
        <taxon>fabids</taxon>
        <taxon>Fagales</taxon>
        <taxon>Fagaceae</taxon>
        <taxon>Fagus</taxon>
    </lineage>
</organism>
<gene>
    <name evidence="1" type="ORF">FSB_LOCUS10415</name>
</gene>
<reference evidence="1" key="1">
    <citation type="submission" date="2018-02" db="EMBL/GenBank/DDBJ databases">
        <authorList>
            <person name="Cohen D.B."/>
            <person name="Kent A.D."/>
        </authorList>
    </citation>
    <scope>NUCLEOTIDE SEQUENCE</scope>
</reference>
<evidence type="ECO:0000313" key="1">
    <source>
        <dbReference type="EMBL" id="SPC82533.1"/>
    </source>
</evidence>
<accession>A0A2N9F5V1</accession>
<sequence length="150" mass="17246">MLIAAELANEIHGMSISRRVLWTMKTFQARRCTQIRPPCVLIRNTNPGVQEVLKTIIGVLAIRSYERMEKGKFTGQSGKSFVNQMGSGGLGFRDLIKFNAALLAKQGWRLTNNDMSLFYRVFKSKYFPDCSWLEENPKQCGSYAWQKYHE</sequence>
<protein>
    <submittedName>
        <fullName evidence="1">Uncharacterized protein</fullName>
    </submittedName>
</protein>
<proteinExistence type="predicted"/>
<dbReference type="AlphaFoldDB" id="A0A2N9F5V1"/>